<dbReference type="AlphaFoldDB" id="A0A1H1RSW2"/>
<gene>
    <name evidence="1" type="ORF">SAMN04489751_1899</name>
</gene>
<organism evidence="1 2">
    <name type="scientific">Brevibacterium sandarakinum</name>
    <dbReference type="NCBI Taxonomy" id="629680"/>
    <lineage>
        <taxon>Bacteria</taxon>
        <taxon>Bacillati</taxon>
        <taxon>Actinomycetota</taxon>
        <taxon>Actinomycetes</taxon>
        <taxon>Micrococcales</taxon>
        <taxon>Brevibacteriaceae</taxon>
        <taxon>Brevibacterium</taxon>
    </lineage>
</organism>
<reference evidence="1" key="1">
    <citation type="submission" date="2016-10" db="EMBL/GenBank/DDBJ databases">
        <authorList>
            <person name="Varghese N."/>
            <person name="Submissions S."/>
        </authorList>
    </citation>
    <scope>NUCLEOTIDE SEQUENCE [LARGE SCALE GENOMIC DNA]</scope>
    <source>
        <strain evidence="1">DSM 22082</strain>
    </source>
</reference>
<sequence>MMLASTARTPSAPVPLPFFHPSEIGRNLVGEADFSSVTRRSR</sequence>
<dbReference type="STRING" id="629680.SAMN04489751_1899"/>
<accession>A0A1H1RSW2</accession>
<evidence type="ECO:0000313" key="1">
    <source>
        <dbReference type="EMBL" id="SDS38764.1"/>
    </source>
</evidence>
<dbReference type="EMBL" id="LT629739">
    <property type="protein sequence ID" value="SDS38764.1"/>
    <property type="molecule type" value="Genomic_DNA"/>
</dbReference>
<dbReference type="Proteomes" id="UP000199700">
    <property type="component" value="Chromosome"/>
</dbReference>
<proteinExistence type="predicted"/>
<evidence type="ECO:0000313" key="2">
    <source>
        <dbReference type="Proteomes" id="UP000199700"/>
    </source>
</evidence>
<protein>
    <submittedName>
        <fullName evidence="1">Uncharacterized protein</fullName>
    </submittedName>
</protein>
<name>A0A1H1RSW2_BRESA</name>
<keyword evidence="2" id="KW-1185">Reference proteome</keyword>